<accession>A0A9E8SLI1</accession>
<organism evidence="3 4">
    <name type="scientific">Dyadobacter pollutisoli</name>
    <dbReference type="NCBI Taxonomy" id="2910158"/>
    <lineage>
        <taxon>Bacteria</taxon>
        <taxon>Pseudomonadati</taxon>
        <taxon>Bacteroidota</taxon>
        <taxon>Cytophagia</taxon>
        <taxon>Cytophagales</taxon>
        <taxon>Spirosomataceae</taxon>
        <taxon>Dyadobacter</taxon>
    </lineage>
</organism>
<dbReference type="Gene3D" id="3.20.20.140">
    <property type="entry name" value="Metal-dependent hydrolases"/>
    <property type="match status" value="1"/>
</dbReference>
<dbReference type="InterPro" id="IPR032466">
    <property type="entry name" value="Metal_Hydrolase"/>
</dbReference>
<reference evidence="3" key="1">
    <citation type="submission" date="2022-11" db="EMBL/GenBank/DDBJ databases">
        <title>Dyadobacter pollutisoli sp. nov., isolated from plastic dumped soil.</title>
        <authorList>
            <person name="Kim J.M."/>
            <person name="Kim K.R."/>
            <person name="Lee J.K."/>
            <person name="Hao L."/>
            <person name="Jeon C.O."/>
        </authorList>
    </citation>
    <scope>NUCLEOTIDE SEQUENCE</scope>
    <source>
        <strain evidence="3">U1</strain>
    </source>
</reference>
<dbReference type="KEGG" id="dpf:ON006_03780"/>
<feature type="domain" description="Amidohydrolase-related" evidence="2">
    <location>
        <begin position="62"/>
        <end position="340"/>
    </location>
</feature>
<dbReference type="Pfam" id="PF04909">
    <property type="entry name" value="Amidohydro_2"/>
    <property type="match status" value="1"/>
</dbReference>
<evidence type="ECO:0000313" key="4">
    <source>
        <dbReference type="Proteomes" id="UP001164653"/>
    </source>
</evidence>
<proteinExistence type="predicted"/>
<gene>
    <name evidence="3" type="ORF">ON006_03780</name>
</gene>
<keyword evidence="4" id="KW-1185">Reference proteome</keyword>
<evidence type="ECO:0000313" key="3">
    <source>
        <dbReference type="EMBL" id="WAC13083.1"/>
    </source>
</evidence>
<dbReference type="InterPro" id="IPR006680">
    <property type="entry name" value="Amidohydro-rel"/>
</dbReference>
<dbReference type="EMBL" id="CP112998">
    <property type="protein sequence ID" value="WAC13083.1"/>
    <property type="molecule type" value="Genomic_DNA"/>
</dbReference>
<sequence>MIKPVDKIITIEEHFMLKEISQKVSEFNSTQNSGRAAVSSVQKDFMAMALPTADIEDVGQRRIQFMDAGGIDMQVLFYGPSSPQNITDKALAIDLCRAANDELAALIKKYPTRFSGFAVLPVVDPLAASAELERSVAELGLKGAMLSGTFNGAFFDQAEFFPIFSTAQSLDVPVYMHPAIIAEHIAGYYYQSTDWSAVAAAMFASAGYGWHVDSGIGIVRLIASGLLDKLPGLKLISGHWGELVPFFLNRLDDQLGKMLKVDRKISEYYRSNISITPSGLFSEAHLLFALSQVGSDQIIYSGDYPFLIDENTRGFLDNAAISDEDKNNIGYKNAERLLHLY</sequence>
<dbReference type="SUPFAM" id="SSF51556">
    <property type="entry name" value="Metallo-dependent hydrolases"/>
    <property type="match status" value="1"/>
</dbReference>
<dbReference type="RefSeq" id="WP_244823974.1">
    <property type="nucleotide sequence ID" value="NZ_CP112998.1"/>
</dbReference>
<protein>
    <submittedName>
        <fullName evidence="3">Amidohydrolase family protein</fullName>
    </submittedName>
</protein>
<dbReference type="InterPro" id="IPR032465">
    <property type="entry name" value="ACMSD"/>
</dbReference>
<keyword evidence="1" id="KW-0456">Lyase</keyword>
<evidence type="ECO:0000259" key="2">
    <source>
        <dbReference type="Pfam" id="PF04909"/>
    </source>
</evidence>
<dbReference type="GO" id="GO:0019748">
    <property type="term" value="P:secondary metabolic process"/>
    <property type="evidence" value="ECO:0007669"/>
    <property type="project" value="TreeGrafter"/>
</dbReference>
<dbReference type="GO" id="GO:0016787">
    <property type="term" value="F:hydrolase activity"/>
    <property type="evidence" value="ECO:0007669"/>
    <property type="project" value="InterPro"/>
</dbReference>
<dbReference type="GO" id="GO:0005829">
    <property type="term" value="C:cytosol"/>
    <property type="evidence" value="ECO:0007669"/>
    <property type="project" value="TreeGrafter"/>
</dbReference>
<evidence type="ECO:0000256" key="1">
    <source>
        <dbReference type="ARBA" id="ARBA00023239"/>
    </source>
</evidence>
<dbReference type="AlphaFoldDB" id="A0A9E8SLI1"/>
<dbReference type="PANTHER" id="PTHR21240">
    <property type="entry name" value="2-AMINO-3-CARBOXYLMUCONATE-6-SEMIALDEHYDE DECARBOXYLASE"/>
    <property type="match status" value="1"/>
</dbReference>
<dbReference type="PANTHER" id="PTHR21240:SF30">
    <property type="entry name" value="AMIDOHYDROLASE-RELATED DOMAIN-CONTAINING PROTEIN-RELATED"/>
    <property type="match status" value="1"/>
</dbReference>
<dbReference type="Proteomes" id="UP001164653">
    <property type="component" value="Chromosome"/>
</dbReference>
<dbReference type="GO" id="GO:0016831">
    <property type="term" value="F:carboxy-lyase activity"/>
    <property type="evidence" value="ECO:0007669"/>
    <property type="project" value="InterPro"/>
</dbReference>
<name>A0A9E8SLI1_9BACT</name>